<dbReference type="RefSeq" id="WP_281845070.1">
    <property type="nucleotide sequence ID" value="NZ_BSCH01000009.1"/>
</dbReference>
<dbReference type="NCBIfam" id="NF009689">
    <property type="entry name" value="PRK13210.1"/>
    <property type="match status" value="1"/>
</dbReference>
<evidence type="ECO:0000256" key="1">
    <source>
        <dbReference type="ARBA" id="ARBA00023235"/>
    </source>
</evidence>
<feature type="domain" description="Xylose isomerase-like TIM barrel" evidence="2">
    <location>
        <begin position="24"/>
        <end position="267"/>
    </location>
</feature>
<accession>A0A9W6CHP4</accession>
<keyword evidence="1" id="KW-0413">Isomerase</keyword>
<gene>
    <name evidence="3" type="ORF">Selli2_15750</name>
</gene>
<dbReference type="Pfam" id="PF01261">
    <property type="entry name" value="AP_endonuc_2"/>
    <property type="match status" value="1"/>
</dbReference>
<dbReference type="AlphaFoldDB" id="A0A9W6CHP4"/>
<dbReference type="PANTHER" id="PTHR43489:SF1">
    <property type="entry name" value="L-RIBULOSE-5-PHOSPHATE 3-EPIMERASE SGBU-RELATED"/>
    <property type="match status" value="1"/>
</dbReference>
<dbReference type="Gene3D" id="3.20.20.150">
    <property type="entry name" value="Divalent-metal-dependent TIM barrel enzymes"/>
    <property type="match status" value="1"/>
</dbReference>
<evidence type="ECO:0000259" key="2">
    <source>
        <dbReference type="Pfam" id="PF01261"/>
    </source>
</evidence>
<protein>
    <submittedName>
        <fullName evidence="3">L-ribulose-5-phosphate 3-epimerase</fullName>
    </submittedName>
</protein>
<name>A0A9W6CHP4_9FIRM</name>
<proteinExistence type="predicted"/>
<dbReference type="EMBL" id="BSCH01000009">
    <property type="protein sequence ID" value="GLG90148.1"/>
    <property type="molecule type" value="Genomic_DNA"/>
</dbReference>
<reference evidence="3" key="2">
    <citation type="submission" date="2022-11" db="EMBL/GenBank/DDBJ databases">
        <title>Draft genome sequence of Sellimonas catena strain 18CBH55.</title>
        <authorList>
            <person name="Atsushi H."/>
            <person name="Moriya O."/>
            <person name="Mitsuo S."/>
        </authorList>
    </citation>
    <scope>NUCLEOTIDE SEQUENCE</scope>
    <source>
        <strain evidence="3">18CBH55</strain>
    </source>
</reference>
<evidence type="ECO:0000313" key="3">
    <source>
        <dbReference type="EMBL" id="GLG90148.1"/>
    </source>
</evidence>
<dbReference type="InterPro" id="IPR013022">
    <property type="entry name" value="Xyl_isomerase-like_TIM-brl"/>
</dbReference>
<dbReference type="GO" id="GO:0034015">
    <property type="term" value="F:L-ribulose-5-phosphate 3-epimerase activity"/>
    <property type="evidence" value="ECO:0007669"/>
    <property type="project" value="TreeGrafter"/>
</dbReference>
<dbReference type="InterPro" id="IPR050417">
    <property type="entry name" value="Sugar_Epim/Isomerase"/>
</dbReference>
<evidence type="ECO:0000313" key="4">
    <source>
        <dbReference type="Proteomes" id="UP001145094"/>
    </source>
</evidence>
<reference evidence="3" key="3">
    <citation type="journal article" date="2023" name="Int. J. Syst. Evol. Microbiol.">
        <title>Sellimonas catena sp. nov., isolated from human faeces.</title>
        <authorList>
            <person name="Hisatomi A."/>
            <person name="Ohkuma M."/>
            <person name="Sakamoto M."/>
        </authorList>
    </citation>
    <scope>NUCLEOTIDE SEQUENCE</scope>
    <source>
        <strain evidence="3">18CBH55</strain>
    </source>
</reference>
<sequence length="283" mass="32483">MKAYSLGLYEKAMPPELSWREKLETAKEAGYDYVEISIDETEEKISRLDMTGEERFEMVSAMYETGLPIRTMCVSALTKYSLGNDDPQFSARGMEILEKSIRFADDLGVRVVMIPGYDVYYRPSTLETKRRYLRNLKRAAEMAEKAGVILGLETMENEFMNTVEKAMKYVTLCGSNYLKVYPDIGNLTNAAVQYQSDVLEDLELGRGNITSMHLKETLPGRYREVPYGTGHVDFEAAIKKAWEMGIRRYVTEFWYKGSENWKEDLKFAHNMMSEILDSQSKGA</sequence>
<dbReference type="GO" id="GO:0019852">
    <property type="term" value="P:L-ascorbic acid metabolic process"/>
    <property type="evidence" value="ECO:0007669"/>
    <property type="project" value="TreeGrafter"/>
</dbReference>
<comment type="caution">
    <text evidence="3">The sequence shown here is derived from an EMBL/GenBank/DDBJ whole genome shotgun (WGS) entry which is preliminary data.</text>
</comment>
<reference evidence="3" key="1">
    <citation type="submission" date="2022-11" db="EMBL/GenBank/DDBJ databases">
        <title>Draft genome sequence of Sellimonas catena strain 18CBH55.</title>
        <authorList>
            <person name="Hisatomi A."/>
            <person name="Ohkuma M."/>
            <person name="Sakamoto M."/>
        </authorList>
    </citation>
    <scope>NUCLEOTIDE SEQUENCE</scope>
    <source>
        <strain evidence="3">18CBH55</strain>
    </source>
</reference>
<dbReference type="PANTHER" id="PTHR43489">
    <property type="entry name" value="ISOMERASE"/>
    <property type="match status" value="1"/>
</dbReference>
<dbReference type="Proteomes" id="UP001145094">
    <property type="component" value="Unassembled WGS sequence"/>
</dbReference>
<dbReference type="SUPFAM" id="SSF51658">
    <property type="entry name" value="Xylose isomerase-like"/>
    <property type="match status" value="1"/>
</dbReference>
<organism evidence="3 4">
    <name type="scientific">Sellimonas catena</name>
    <dbReference type="NCBI Taxonomy" id="2994035"/>
    <lineage>
        <taxon>Bacteria</taxon>
        <taxon>Bacillati</taxon>
        <taxon>Bacillota</taxon>
        <taxon>Clostridia</taxon>
        <taxon>Lachnospirales</taxon>
        <taxon>Lachnospiraceae</taxon>
        <taxon>Sellimonas</taxon>
    </lineage>
</organism>
<dbReference type="InterPro" id="IPR036237">
    <property type="entry name" value="Xyl_isomerase-like_sf"/>
</dbReference>